<proteinExistence type="predicted"/>
<protein>
    <submittedName>
        <fullName evidence="1">Uncharacterized protein</fullName>
    </submittedName>
</protein>
<accession>A0A1R0GQH7</accession>
<organism evidence="1 2">
    <name type="scientific">Smittium mucronatum</name>
    <dbReference type="NCBI Taxonomy" id="133383"/>
    <lineage>
        <taxon>Eukaryota</taxon>
        <taxon>Fungi</taxon>
        <taxon>Fungi incertae sedis</taxon>
        <taxon>Zoopagomycota</taxon>
        <taxon>Kickxellomycotina</taxon>
        <taxon>Harpellomycetes</taxon>
        <taxon>Harpellales</taxon>
        <taxon>Legeriomycetaceae</taxon>
        <taxon>Smittium</taxon>
    </lineage>
</organism>
<keyword evidence="2" id="KW-1185">Reference proteome</keyword>
<gene>
    <name evidence="1" type="ORF">AYI68_g6831</name>
</gene>
<name>A0A1R0GQH7_9FUNG</name>
<dbReference type="AlphaFoldDB" id="A0A1R0GQH7"/>
<evidence type="ECO:0000313" key="1">
    <source>
        <dbReference type="EMBL" id="OLY79108.1"/>
    </source>
</evidence>
<dbReference type="EMBL" id="LSSL01004958">
    <property type="protein sequence ID" value="OLY79108.1"/>
    <property type="molecule type" value="Genomic_DNA"/>
</dbReference>
<reference evidence="1 2" key="1">
    <citation type="journal article" date="2016" name="Mol. Biol. Evol.">
        <title>Genome-Wide Survey of Gut Fungi (Harpellales) Reveals the First Horizontally Transferred Ubiquitin Gene from a Mosquito Host.</title>
        <authorList>
            <person name="Wang Y."/>
            <person name="White M.M."/>
            <person name="Kvist S."/>
            <person name="Moncalvo J.M."/>
        </authorList>
    </citation>
    <scope>NUCLEOTIDE SEQUENCE [LARGE SCALE GENOMIC DNA]</scope>
    <source>
        <strain evidence="1 2">ALG-7-W6</strain>
    </source>
</reference>
<evidence type="ECO:0000313" key="2">
    <source>
        <dbReference type="Proteomes" id="UP000187455"/>
    </source>
</evidence>
<dbReference type="Proteomes" id="UP000187455">
    <property type="component" value="Unassembled WGS sequence"/>
</dbReference>
<sequence length="88" mass="10411">MNKSKTGWVEAFLCEKSENIDKMRMSLSKVYKNYRTTIYYYFNKNVDVCVRDLIVDGYYNSQKRFYSSITNSDSCKKSNGKTVKEKNN</sequence>
<comment type="caution">
    <text evidence="1">The sequence shown here is derived from an EMBL/GenBank/DDBJ whole genome shotgun (WGS) entry which is preliminary data.</text>
</comment>